<feature type="transmembrane region" description="Helical" evidence="6">
    <location>
        <begin position="124"/>
        <end position="142"/>
    </location>
</feature>
<dbReference type="InterPro" id="IPR020846">
    <property type="entry name" value="MFS_dom"/>
</dbReference>
<feature type="transmembrane region" description="Helical" evidence="6">
    <location>
        <begin position="178"/>
        <end position="201"/>
    </location>
</feature>
<feature type="transmembrane region" description="Helical" evidence="6">
    <location>
        <begin position="515"/>
        <end position="534"/>
    </location>
</feature>
<keyword evidence="5 6" id="KW-0472">Membrane</keyword>
<dbReference type="GO" id="GO:0022857">
    <property type="term" value="F:transmembrane transporter activity"/>
    <property type="evidence" value="ECO:0007669"/>
    <property type="project" value="InterPro"/>
</dbReference>
<dbReference type="PROSITE" id="PS50850">
    <property type="entry name" value="MFS"/>
    <property type="match status" value="1"/>
</dbReference>
<sequence>MCQAITQNDTNEQREDNFQEENIERAIENDKHPKQADFETALAETKFGKFNYFMITVAGTVLSSVLFDTLGISYILPVTDCDLNFSIQQKGVLGAIGFIGIITSSHLWGFLADTKGRRRIIRPTLMIAFILTLISSFLNNFWSLVIFRYLNGFFVSGGSATIYAYLGEFHTNQSRSKAIMGASVVFGIAALLMPGFAWLVINQSFQFYIPFLDIVYKPWRLFLLVCGLPSLISSLCLFVIPESPKYTLLYKGQDDTIRILSRVYSINTGNERETYPFTHIEQTDEYTLRKHDSATLRHPILNTFISMWKQNSALFHRKYIKQTVLGCLLQFITFITANGLYMWFPDILDQIGEFRSLNPNRGASVCEIVDGNKMKSLNMNNTNWQYAVPGCRETLDITTYQYSLFLEALYVVSFALIGFIINAVGKLPILFVILVGTGISAFALAYVTIPLLSIYLFVILMLCGLATVVINSATVELFPTSLRATAICITMMVGRSGSVVGANIAGALLDTNCQTAFLFSGITLVLGGFIGLLIPKKLETNEKAEQKPTENSLSANSTENS</sequence>
<dbReference type="PANTHER" id="PTHR23511:SF37">
    <property type="entry name" value="MAJOR FACILITATOR SUPERFAMILY (MFS) PROFILE DOMAIN-CONTAINING PROTEIN-RELATED"/>
    <property type="match status" value="1"/>
</dbReference>
<accession>A0A7R8YYG9</accession>
<evidence type="ECO:0000256" key="1">
    <source>
        <dbReference type="ARBA" id="ARBA00004141"/>
    </source>
</evidence>
<proteinExistence type="predicted"/>
<dbReference type="InParanoid" id="A0A7R8YYG9"/>
<evidence type="ECO:0000256" key="6">
    <source>
        <dbReference type="SAM" id="Phobius"/>
    </source>
</evidence>
<dbReference type="AlphaFoldDB" id="A0A7R8YYG9"/>
<dbReference type="InterPro" id="IPR011701">
    <property type="entry name" value="MFS"/>
</dbReference>
<dbReference type="Pfam" id="PF07690">
    <property type="entry name" value="MFS_1"/>
    <property type="match status" value="2"/>
</dbReference>
<gene>
    <name evidence="8" type="ORF">HERILL_LOCUS12968</name>
</gene>
<evidence type="ECO:0000256" key="5">
    <source>
        <dbReference type="ARBA" id="ARBA00023136"/>
    </source>
</evidence>
<keyword evidence="3 6" id="KW-0812">Transmembrane</keyword>
<dbReference type="OMA" id="RNCSRAI"/>
<evidence type="ECO:0000256" key="4">
    <source>
        <dbReference type="ARBA" id="ARBA00022989"/>
    </source>
</evidence>
<feature type="transmembrane region" description="Helical" evidence="6">
    <location>
        <begin position="148"/>
        <end position="166"/>
    </location>
</feature>
<dbReference type="OrthoDB" id="10262656at2759"/>
<dbReference type="EMBL" id="LR899013">
    <property type="protein sequence ID" value="CAD7090489.1"/>
    <property type="molecule type" value="Genomic_DNA"/>
</dbReference>
<dbReference type="Proteomes" id="UP000594454">
    <property type="component" value="Chromosome 5"/>
</dbReference>
<dbReference type="PANTHER" id="PTHR23511">
    <property type="entry name" value="SYNAPTIC VESICLE GLYCOPROTEIN 2"/>
    <property type="match status" value="1"/>
</dbReference>
<evidence type="ECO:0000256" key="2">
    <source>
        <dbReference type="ARBA" id="ARBA00022448"/>
    </source>
</evidence>
<reference evidence="8 9" key="1">
    <citation type="submission" date="2020-11" db="EMBL/GenBank/DDBJ databases">
        <authorList>
            <person name="Wallbank WR R."/>
            <person name="Pardo Diaz C."/>
            <person name="Kozak K."/>
            <person name="Martin S."/>
            <person name="Jiggins C."/>
            <person name="Moest M."/>
            <person name="Warren A I."/>
            <person name="Generalovic N T."/>
            <person name="Byers J.R.P. K."/>
            <person name="Montejo-Kovacevich G."/>
            <person name="Yen C E."/>
        </authorList>
    </citation>
    <scope>NUCLEOTIDE SEQUENCE [LARGE SCALE GENOMIC DNA]</scope>
</reference>
<feature type="transmembrane region" description="Helical" evidence="6">
    <location>
        <begin position="428"/>
        <end position="448"/>
    </location>
</feature>
<dbReference type="Gene3D" id="1.20.1250.20">
    <property type="entry name" value="MFS general substrate transporter like domains"/>
    <property type="match status" value="1"/>
</dbReference>
<protein>
    <recommendedName>
        <fullName evidence="7">Major facilitator superfamily (MFS) profile domain-containing protein</fullName>
    </recommendedName>
</protein>
<dbReference type="InterPro" id="IPR036259">
    <property type="entry name" value="MFS_trans_sf"/>
</dbReference>
<feature type="transmembrane region" description="Helical" evidence="6">
    <location>
        <begin position="402"/>
        <end position="421"/>
    </location>
</feature>
<keyword evidence="4 6" id="KW-1133">Transmembrane helix</keyword>
<evidence type="ECO:0000313" key="9">
    <source>
        <dbReference type="Proteomes" id="UP000594454"/>
    </source>
</evidence>
<feature type="transmembrane region" description="Helical" evidence="6">
    <location>
        <begin position="454"/>
        <end position="474"/>
    </location>
</feature>
<name>A0A7R8YYG9_HERIL</name>
<comment type="subcellular location">
    <subcellularLocation>
        <location evidence="1">Membrane</location>
        <topology evidence="1">Multi-pass membrane protein</topology>
    </subcellularLocation>
</comment>
<evidence type="ECO:0000313" key="8">
    <source>
        <dbReference type="EMBL" id="CAD7090489.1"/>
    </source>
</evidence>
<feature type="transmembrane region" description="Helical" evidence="6">
    <location>
        <begin position="324"/>
        <end position="344"/>
    </location>
</feature>
<dbReference type="SUPFAM" id="SSF103473">
    <property type="entry name" value="MFS general substrate transporter"/>
    <property type="match status" value="1"/>
</dbReference>
<dbReference type="GO" id="GO:0016020">
    <property type="term" value="C:membrane"/>
    <property type="evidence" value="ECO:0007669"/>
    <property type="project" value="UniProtKB-SubCell"/>
</dbReference>
<evidence type="ECO:0000256" key="3">
    <source>
        <dbReference type="ARBA" id="ARBA00022692"/>
    </source>
</evidence>
<feature type="transmembrane region" description="Helical" evidence="6">
    <location>
        <begin position="52"/>
        <end position="76"/>
    </location>
</feature>
<feature type="transmembrane region" description="Helical" evidence="6">
    <location>
        <begin position="486"/>
        <end position="509"/>
    </location>
</feature>
<feature type="transmembrane region" description="Helical" evidence="6">
    <location>
        <begin position="91"/>
        <end position="112"/>
    </location>
</feature>
<keyword evidence="2" id="KW-0813">Transport</keyword>
<keyword evidence="9" id="KW-1185">Reference proteome</keyword>
<organism evidence="8 9">
    <name type="scientific">Hermetia illucens</name>
    <name type="common">Black soldier fly</name>
    <dbReference type="NCBI Taxonomy" id="343691"/>
    <lineage>
        <taxon>Eukaryota</taxon>
        <taxon>Metazoa</taxon>
        <taxon>Ecdysozoa</taxon>
        <taxon>Arthropoda</taxon>
        <taxon>Hexapoda</taxon>
        <taxon>Insecta</taxon>
        <taxon>Pterygota</taxon>
        <taxon>Neoptera</taxon>
        <taxon>Endopterygota</taxon>
        <taxon>Diptera</taxon>
        <taxon>Brachycera</taxon>
        <taxon>Stratiomyomorpha</taxon>
        <taxon>Stratiomyidae</taxon>
        <taxon>Hermetiinae</taxon>
        <taxon>Hermetia</taxon>
    </lineage>
</organism>
<feature type="domain" description="Major facilitator superfamily (MFS) profile" evidence="7">
    <location>
        <begin position="52"/>
        <end position="539"/>
    </location>
</feature>
<evidence type="ECO:0000259" key="7">
    <source>
        <dbReference type="PROSITE" id="PS50850"/>
    </source>
</evidence>
<feature type="transmembrane region" description="Helical" evidence="6">
    <location>
        <begin position="221"/>
        <end position="240"/>
    </location>
</feature>